<dbReference type="Gene3D" id="3.40.50.10810">
    <property type="entry name" value="Tandem AAA-ATPase domain"/>
    <property type="match status" value="1"/>
</dbReference>
<sequence length="91" mass="10522">WHQLVGVVKMLERGMTSQPVLLMDDVGLGKTVQVLAFFVMLAYYWEAYAETGKYLGIWGKHWDYMGRQSILPEYPFLIVVPPTLVEQVMLE</sequence>
<evidence type="ECO:0000313" key="4">
    <source>
        <dbReference type="EMBL" id="KAH8986474.1"/>
    </source>
</evidence>
<dbReference type="InterPro" id="IPR027417">
    <property type="entry name" value="P-loop_NTPase"/>
</dbReference>
<keyword evidence="1" id="KW-0547">Nucleotide-binding</keyword>
<dbReference type="AlphaFoldDB" id="A0AAD4LAC6"/>
<name>A0AAD4LAC6_9AGAM</name>
<dbReference type="InterPro" id="IPR000330">
    <property type="entry name" value="SNF2_N"/>
</dbReference>
<gene>
    <name evidence="4" type="ORF">EDB92DRAFT_1760488</name>
</gene>
<comment type="caution">
    <text evidence="4">The sequence shown here is derived from an EMBL/GenBank/DDBJ whole genome shotgun (WGS) entry which is preliminary data.</text>
</comment>
<keyword evidence="2" id="KW-0067">ATP-binding</keyword>
<dbReference type="SUPFAM" id="SSF52540">
    <property type="entry name" value="P-loop containing nucleoside triphosphate hydrolases"/>
    <property type="match status" value="1"/>
</dbReference>
<dbReference type="EMBL" id="JAKELL010000054">
    <property type="protein sequence ID" value="KAH8986474.1"/>
    <property type="molecule type" value="Genomic_DNA"/>
</dbReference>
<dbReference type="InterPro" id="IPR038718">
    <property type="entry name" value="SNF2-like_sf"/>
</dbReference>
<dbReference type="GO" id="GO:0005524">
    <property type="term" value="F:ATP binding"/>
    <property type="evidence" value="ECO:0007669"/>
    <property type="project" value="InterPro"/>
</dbReference>
<evidence type="ECO:0000256" key="2">
    <source>
        <dbReference type="ARBA" id="ARBA00022840"/>
    </source>
</evidence>
<dbReference type="Proteomes" id="UP001201163">
    <property type="component" value="Unassembled WGS sequence"/>
</dbReference>
<feature type="non-terminal residue" evidence="4">
    <location>
        <position position="1"/>
    </location>
</feature>
<reference evidence="4" key="1">
    <citation type="submission" date="2022-01" db="EMBL/GenBank/DDBJ databases">
        <title>Comparative genomics reveals a dynamic genome evolution in the ectomycorrhizal milk-cap (Lactarius) mushrooms.</title>
        <authorList>
            <consortium name="DOE Joint Genome Institute"/>
            <person name="Lebreton A."/>
            <person name="Tang N."/>
            <person name="Kuo A."/>
            <person name="LaButti K."/>
            <person name="Drula E."/>
            <person name="Barry K."/>
            <person name="Clum A."/>
            <person name="Lipzen A."/>
            <person name="Mousain D."/>
            <person name="Ng V."/>
            <person name="Wang R."/>
            <person name="Wang X."/>
            <person name="Dai Y."/>
            <person name="Henrissat B."/>
            <person name="Grigoriev I.V."/>
            <person name="Guerin-Laguette A."/>
            <person name="Yu F."/>
            <person name="Martin F.M."/>
        </authorList>
    </citation>
    <scope>NUCLEOTIDE SEQUENCE</scope>
    <source>
        <strain evidence="4">QP</strain>
    </source>
</reference>
<evidence type="ECO:0000256" key="1">
    <source>
        <dbReference type="ARBA" id="ARBA00022741"/>
    </source>
</evidence>
<proteinExistence type="predicted"/>
<dbReference type="Pfam" id="PF00176">
    <property type="entry name" value="SNF2-rel_dom"/>
    <property type="match status" value="1"/>
</dbReference>
<keyword evidence="5" id="KW-1185">Reference proteome</keyword>
<feature type="domain" description="SNF2 N-terminal" evidence="3">
    <location>
        <begin position="2"/>
        <end position="87"/>
    </location>
</feature>
<evidence type="ECO:0000313" key="5">
    <source>
        <dbReference type="Proteomes" id="UP001201163"/>
    </source>
</evidence>
<evidence type="ECO:0000259" key="3">
    <source>
        <dbReference type="Pfam" id="PF00176"/>
    </source>
</evidence>
<accession>A0AAD4LAC6</accession>
<protein>
    <recommendedName>
        <fullName evidence="3">SNF2 N-terminal domain-containing protein</fullName>
    </recommendedName>
</protein>
<organism evidence="4 5">
    <name type="scientific">Lactarius akahatsu</name>
    <dbReference type="NCBI Taxonomy" id="416441"/>
    <lineage>
        <taxon>Eukaryota</taxon>
        <taxon>Fungi</taxon>
        <taxon>Dikarya</taxon>
        <taxon>Basidiomycota</taxon>
        <taxon>Agaricomycotina</taxon>
        <taxon>Agaricomycetes</taxon>
        <taxon>Russulales</taxon>
        <taxon>Russulaceae</taxon>
        <taxon>Lactarius</taxon>
    </lineage>
</organism>
<feature type="non-terminal residue" evidence="4">
    <location>
        <position position="91"/>
    </location>
</feature>